<dbReference type="AlphaFoldDB" id="A0A4Y2AY85"/>
<name>A0A4Y2AY85_ARAVE</name>
<accession>A0A4Y2AY85</accession>
<protein>
    <submittedName>
        <fullName evidence="3">Uncharacterized protein</fullName>
    </submittedName>
</protein>
<evidence type="ECO:0000256" key="2">
    <source>
        <dbReference type="SAM" id="Phobius"/>
    </source>
</evidence>
<keyword evidence="2" id="KW-1133">Transmembrane helix</keyword>
<dbReference type="Proteomes" id="UP000499080">
    <property type="component" value="Unassembled WGS sequence"/>
</dbReference>
<proteinExistence type="predicted"/>
<dbReference type="EMBL" id="BGPR01157964">
    <property type="protein sequence ID" value="GBL84753.1"/>
    <property type="molecule type" value="Genomic_DNA"/>
</dbReference>
<keyword evidence="2" id="KW-0472">Membrane</keyword>
<comment type="caution">
    <text evidence="3">The sequence shown here is derived from an EMBL/GenBank/DDBJ whole genome shotgun (WGS) entry which is preliminary data.</text>
</comment>
<evidence type="ECO:0000313" key="4">
    <source>
        <dbReference type="Proteomes" id="UP000499080"/>
    </source>
</evidence>
<gene>
    <name evidence="3" type="ORF">AVEN_57672_1</name>
</gene>
<reference evidence="3 4" key="1">
    <citation type="journal article" date="2019" name="Sci. Rep.">
        <title>Orb-weaving spider Araneus ventricosus genome elucidates the spidroin gene catalogue.</title>
        <authorList>
            <person name="Kono N."/>
            <person name="Nakamura H."/>
            <person name="Ohtoshi R."/>
            <person name="Moran D.A.P."/>
            <person name="Shinohara A."/>
            <person name="Yoshida Y."/>
            <person name="Fujiwara M."/>
            <person name="Mori M."/>
            <person name="Tomita M."/>
            <person name="Arakawa K."/>
        </authorList>
    </citation>
    <scope>NUCLEOTIDE SEQUENCE [LARGE SCALE GENOMIC DNA]</scope>
</reference>
<keyword evidence="4" id="KW-1185">Reference proteome</keyword>
<sequence>MVYVLDFQTASDKKALFPTGLFRAGLFACILIAELTTIFFFSALGVAAWAVSADVVMNSGNNRSNKADNHLLQVRCHPAVFLCHHPHSSSTPGHNSIKRNLRVDMP</sequence>
<evidence type="ECO:0000256" key="1">
    <source>
        <dbReference type="SAM" id="MobiDB-lite"/>
    </source>
</evidence>
<evidence type="ECO:0000313" key="3">
    <source>
        <dbReference type="EMBL" id="GBL84753.1"/>
    </source>
</evidence>
<feature type="transmembrane region" description="Helical" evidence="2">
    <location>
        <begin position="20"/>
        <end position="51"/>
    </location>
</feature>
<feature type="region of interest" description="Disordered" evidence="1">
    <location>
        <begin position="87"/>
        <end position="106"/>
    </location>
</feature>
<organism evidence="3 4">
    <name type="scientific">Araneus ventricosus</name>
    <name type="common">Orbweaver spider</name>
    <name type="synonym">Epeira ventricosa</name>
    <dbReference type="NCBI Taxonomy" id="182803"/>
    <lineage>
        <taxon>Eukaryota</taxon>
        <taxon>Metazoa</taxon>
        <taxon>Ecdysozoa</taxon>
        <taxon>Arthropoda</taxon>
        <taxon>Chelicerata</taxon>
        <taxon>Arachnida</taxon>
        <taxon>Araneae</taxon>
        <taxon>Araneomorphae</taxon>
        <taxon>Entelegynae</taxon>
        <taxon>Araneoidea</taxon>
        <taxon>Araneidae</taxon>
        <taxon>Araneus</taxon>
    </lineage>
</organism>
<keyword evidence="2" id="KW-0812">Transmembrane</keyword>